<dbReference type="Pfam" id="PF16493">
    <property type="entry name" value="Meis_PKNOX_N"/>
    <property type="match status" value="1"/>
</dbReference>
<dbReference type="OrthoDB" id="5859058at2759"/>
<evidence type="ECO:0000313" key="3">
    <source>
        <dbReference type="EMBL" id="EFO98213.1"/>
    </source>
</evidence>
<gene>
    <name evidence="3" type="ORF">CRE_15352</name>
</gene>
<dbReference type="GeneID" id="9807672"/>
<dbReference type="HOGENOM" id="CLU_2429153_0_0_1"/>
<evidence type="ECO:0000256" key="1">
    <source>
        <dbReference type="ARBA" id="ARBA00023242"/>
    </source>
</evidence>
<organism evidence="4">
    <name type="scientific">Caenorhabditis remanei</name>
    <name type="common">Caenorhabditis vulgaris</name>
    <dbReference type="NCBI Taxonomy" id="31234"/>
    <lineage>
        <taxon>Eukaryota</taxon>
        <taxon>Metazoa</taxon>
        <taxon>Ecdysozoa</taxon>
        <taxon>Nematoda</taxon>
        <taxon>Chromadorea</taxon>
        <taxon>Rhabditida</taxon>
        <taxon>Rhabditina</taxon>
        <taxon>Rhabditomorpha</taxon>
        <taxon>Rhabditoidea</taxon>
        <taxon>Rhabditidae</taxon>
        <taxon>Peloderinae</taxon>
        <taxon>Caenorhabditis</taxon>
    </lineage>
</organism>
<dbReference type="InParanoid" id="E3MCE2"/>
<dbReference type="InterPro" id="IPR032453">
    <property type="entry name" value="PKNOX/Meis_N"/>
</dbReference>
<reference evidence="3" key="1">
    <citation type="submission" date="2007-07" db="EMBL/GenBank/DDBJ databases">
        <title>PCAP assembly of the Caenorhabditis remanei genome.</title>
        <authorList>
            <consortium name="The Caenorhabditis remanei Sequencing Consortium"/>
            <person name="Wilson R.K."/>
        </authorList>
    </citation>
    <scope>NUCLEOTIDE SEQUENCE [LARGE SCALE GENOMIC DNA]</scope>
    <source>
        <strain evidence="3">PB4641</strain>
    </source>
</reference>
<dbReference type="CTD" id="9807672"/>
<accession>E3MCE2</accession>
<sequence>MTSEPSTSSESLDAEKSALIQEALTKAGVIKIQKQSVSPPNIRNLKKSIQFERIAEHPLMPVVELLLKKCEDAVTTYDRAPFEMEDVKDVS</sequence>
<dbReference type="AlphaFoldDB" id="E3MCE2"/>
<keyword evidence="4" id="KW-1185">Reference proteome</keyword>
<dbReference type="EMBL" id="DS268434">
    <property type="protein sequence ID" value="EFO98213.1"/>
    <property type="molecule type" value="Genomic_DNA"/>
</dbReference>
<dbReference type="STRING" id="31234.E3MCE2"/>
<dbReference type="RefSeq" id="XP_003106271.2">
    <property type="nucleotide sequence ID" value="XM_003106223.2"/>
</dbReference>
<proteinExistence type="predicted"/>
<evidence type="ECO:0000259" key="2">
    <source>
        <dbReference type="Pfam" id="PF16493"/>
    </source>
</evidence>
<dbReference type="KEGG" id="crq:GCK72_025544"/>
<feature type="domain" description="MEIS N-terminal" evidence="2">
    <location>
        <begin position="47"/>
        <end position="83"/>
    </location>
</feature>
<keyword evidence="1" id="KW-0539">Nucleus</keyword>
<protein>
    <recommendedName>
        <fullName evidence="2">MEIS N-terminal domain-containing protein</fullName>
    </recommendedName>
</protein>
<dbReference type="Proteomes" id="UP000008281">
    <property type="component" value="Unassembled WGS sequence"/>
</dbReference>
<evidence type="ECO:0000313" key="4">
    <source>
        <dbReference type="Proteomes" id="UP000008281"/>
    </source>
</evidence>
<name>E3MCE2_CAERE</name>